<accession>A0A2G9Y7U6</accession>
<reference evidence="1 2" key="1">
    <citation type="submission" date="2017-09" db="EMBL/GenBank/DDBJ databases">
        <title>Depth-based differentiation of microbial function through sediment-hosted aquifers and enrichment of novel symbionts in the deep terrestrial subsurface.</title>
        <authorList>
            <person name="Probst A.J."/>
            <person name="Ladd B."/>
            <person name="Jarett J.K."/>
            <person name="Geller-Mcgrath D.E."/>
            <person name="Sieber C.M."/>
            <person name="Emerson J.B."/>
            <person name="Anantharaman K."/>
            <person name="Thomas B.C."/>
            <person name="Malmstrom R."/>
            <person name="Stieglmeier M."/>
            <person name="Klingl A."/>
            <person name="Woyke T."/>
            <person name="Ryan C.M."/>
            <person name="Banfield J.F."/>
        </authorList>
    </citation>
    <scope>NUCLEOTIDE SEQUENCE [LARGE SCALE GENOMIC DNA]</scope>
    <source>
        <strain evidence="1">CG23_combo_of_CG06-09_8_20_14_all_35_49</strain>
    </source>
</reference>
<dbReference type="Proteomes" id="UP000231025">
    <property type="component" value="Unassembled WGS sequence"/>
</dbReference>
<dbReference type="InterPro" id="IPR023885">
    <property type="entry name" value="4Fe4S-binding_SPASM_dom"/>
</dbReference>
<sequence>MIGPVCSATKIHSVVIEPDGTLLKCPRTVGQKEFVFGNISFTNEAYDRNFNKFDYLKKCLSKSCPLLPLCNGGCRFQAYVSSRNSAKTYCKSKFIEKINKGLVQLNFI</sequence>
<dbReference type="NCBIfam" id="TIGR04085">
    <property type="entry name" value="rSAM_more_4Fe4S"/>
    <property type="match status" value="1"/>
</dbReference>
<dbReference type="AlphaFoldDB" id="A0A2G9Y7U6"/>
<comment type="caution">
    <text evidence="1">The sequence shown here is derived from an EMBL/GenBank/DDBJ whole genome shotgun (WGS) entry which is preliminary data.</text>
</comment>
<organism evidence="1 2">
    <name type="scientific">Candidatus Roizmanbacteria bacterium CG23_combo_of_CG06-09_8_20_14_all_35_49</name>
    <dbReference type="NCBI Taxonomy" id="1974863"/>
    <lineage>
        <taxon>Bacteria</taxon>
        <taxon>Candidatus Roizmaniibacteriota</taxon>
    </lineage>
</organism>
<evidence type="ECO:0008006" key="3">
    <source>
        <dbReference type="Google" id="ProtNLM"/>
    </source>
</evidence>
<dbReference type="EMBL" id="PCRE01000008">
    <property type="protein sequence ID" value="PIP15286.1"/>
    <property type="molecule type" value="Genomic_DNA"/>
</dbReference>
<dbReference type="InterPro" id="IPR013785">
    <property type="entry name" value="Aldolase_TIM"/>
</dbReference>
<name>A0A2G9Y7U6_9BACT</name>
<gene>
    <name evidence="1" type="ORF">COX47_00535</name>
</gene>
<protein>
    <recommendedName>
        <fullName evidence="3">4Fe4S-binding SPASM domain-containing protein</fullName>
    </recommendedName>
</protein>
<dbReference type="Gene3D" id="3.20.20.70">
    <property type="entry name" value="Aldolase class I"/>
    <property type="match status" value="1"/>
</dbReference>
<evidence type="ECO:0000313" key="2">
    <source>
        <dbReference type="Proteomes" id="UP000231025"/>
    </source>
</evidence>
<proteinExistence type="predicted"/>
<evidence type="ECO:0000313" key="1">
    <source>
        <dbReference type="EMBL" id="PIP15286.1"/>
    </source>
</evidence>